<evidence type="ECO:0000256" key="5">
    <source>
        <dbReference type="ARBA" id="ARBA00023136"/>
    </source>
</evidence>
<dbReference type="InterPro" id="IPR052155">
    <property type="entry name" value="Biofilm_reg_signaling"/>
</dbReference>
<dbReference type="SUPFAM" id="SSF55073">
    <property type="entry name" value="Nucleotide cyclase"/>
    <property type="match status" value="1"/>
</dbReference>
<feature type="transmembrane region" description="Helical" evidence="6">
    <location>
        <begin position="344"/>
        <end position="365"/>
    </location>
</feature>
<dbReference type="Gene3D" id="3.30.450.20">
    <property type="entry name" value="PAS domain"/>
    <property type="match status" value="2"/>
</dbReference>
<feature type="domain" description="GGDEF" evidence="8">
    <location>
        <begin position="428"/>
        <end position="560"/>
    </location>
</feature>
<evidence type="ECO:0000256" key="6">
    <source>
        <dbReference type="SAM" id="Phobius"/>
    </source>
</evidence>
<dbReference type="SMART" id="SM00052">
    <property type="entry name" value="EAL"/>
    <property type="match status" value="1"/>
</dbReference>
<proteinExistence type="predicted"/>
<accession>A0A837G3F1</accession>
<dbReference type="InterPro" id="IPR033480">
    <property type="entry name" value="sCache_2"/>
</dbReference>
<dbReference type="GO" id="GO:0005886">
    <property type="term" value="C:plasma membrane"/>
    <property type="evidence" value="ECO:0007669"/>
    <property type="project" value="UniProtKB-SubCell"/>
</dbReference>
<dbReference type="AlphaFoldDB" id="A0A837G3F1"/>
<keyword evidence="3 6" id="KW-0812">Transmembrane</keyword>
<dbReference type="PANTHER" id="PTHR44757:SF2">
    <property type="entry name" value="BIOFILM ARCHITECTURE MAINTENANCE PROTEIN MBAA"/>
    <property type="match status" value="1"/>
</dbReference>
<dbReference type="InterPro" id="IPR004010">
    <property type="entry name" value="Double_Cache_2"/>
</dbReference>
<dbReference type="CDD" id="cd12912">
    <property type="entry name" value="PDC2_MCP_like"/>
    <property type="match status" value="1"/>
</dbReference>
<feature type="domain" description="EAL" evidence="7">
    <location>
        <begin position="569"/>
        <end position="823"/>
    </location>
</feature>
<organism evidence="9">
    <name type="scientific">Vibrio coralliilyticus</name>
    <dbReference type="NCBI Taxonomy" id="190893"/>
    <lineage>
        <taxon>Bacteria</taxon>
        <taxon>Pseudomonadati</taxon>
        <taxon>Pseudomonadota</taxon>
        <taxon>Gammaproteobacteria</taxon>
        <taxon>Vibrionales</taxon>
        <taxon>Vibrionaceae</taxon>
        <taxon>Vibrio</taxon>
    </lineage>
</organism>
<dbReference type="SMART" id="SM00267">
    <property type="entry name" value="GGDEF"/>
    <property type="match status" value="1"/>
</dbReference>
<comment type="caution">
    <text evidence="9">The sequence shown here is derived from an EMBL/GenBank/DDBJ whole genome shotgun (WGS) entry which is preliminary data.</text>
</comment>
<evidence type="ECO:0000256" key="4">
    <source>
        <dbReference type="ARBA" id="ARBA00022989"/>
    </source>
</evidence>
<dbReference type="SMART" id="SM01049">
    <property type="entry name" value="Cache_2"/>
    <property type="match status" value="2"/>
</dbReference>
<dbReference type="CDD" id="cd01949">
    <property type="entry name" value="GGDEF"/>
    <property type="match status" value="1"/>
</dbReference>
<keyword evidence="2" id="KW-1003">Cell membrane</keyword>
<evidence type="ECO:0000256" key="3">
    <source>
        <dbReference type="ARBA" id="ARBA00022692"/>
    </source>
</evidence>
<dbReference type="PROSITE" id="PS50887">
    <property type="entry name" value="GGDEF"/>
    <property type="match status" value="1"/>
</dbReference>
<dbReference type="SUPFAM" id="SSF141868">
    <property type="entry name" value="EAL domain-like"/>
    <property type="match status" value="1"/>
</dbReference>
<reference evidence="9" key="1">
    <citation type="journal article" date="2015" name="BMC Genomics">
        <title>Genome mining reveals unlocked bioactive potential of marine Gram-negative bacteria.</title>
        <authorList>
            <person name="Machado H."/>
            <person name="Sonnenschein E.C."/>
            <person name="Melchiorsen J."/>
            <person name="Gram L."/>
        </authorList>
    </citation>
    <scope>NUCLEOTIDE SEQUENCE</scope>
    <source>
        <strain evidence="9">S2052</strain>
    </source>
</reference>
<dbReference type="InterPro" id="IPR000160">
    <property type="entry name" value="GGDEF_dom"/>
</dbReference>
<dbReference type="Pfam" id="PF08269">
    <property type="entry name" value="dCache_2"/>
    <property type="match status" value="1"/>
</dbReference>
<dbReference type="EMBL" id="JXXR01000026">
    <property type="protein sequence ID" value="KJY67683.1"/>
    <property type="molecule type" value="Genomic_DNA"/>
</dbReference>
<dbReference type="InterPro" id="IPR029787">
    <property type="entry name" value="Nucleotide_cyclase"/>
</dbReference>
<name>A0A837G3F1_9VIBR</name>
<dbReference type="PROSITE" id="PS50883">
    <property type="entry name" value="EAL"/>
    <property type="match status" value="1"/>
</dbReference>
<dbReference type="Gene3D" id="3.20.20.450">
    <property type="entry name" value="EAL domain"/>
    <property type="match status" value="1"/>
</dbReference>
<dbReference type="Pfam" id="PF00563">
    <property type="entry name" value="EAL"/>
    <property type="match status" value="1"/>
</dbReference>
<evidence type="ECO:0000259" key="7">
    <source>
        <dbReference type="PROSITE" id="PS50883"/>
    </source>
</evidence>
<evidence type="ECO:0000256" key="2">
    <source>
        <dbReference type="ARBA" id="ARBA00022475"/>
    </source>
</evidence>
<protein>
    <submittedName>
        <fullName evidence="9">Signal transduction protein</fullName>
    </submittedName>
</protein>
<evidence type="ECO:0000256" key="1">
    <source>
        <dbReference type="ARBA" id="ARBA00004651"/>
    </source>
</evidence>
<evidence type="ECO:0000313" key="9">
    <source>
        <dbReference type="EMBL" id="KJY67683.1"/>
    </source>
</evidence>
<dbReference type="Pfam" id="PF00990">
    <property type="entry name" value="GGDEF"/>
    <property type="match status" value="1"/>
</dbReference>
<evidence type="ECO:0000259" key="8">
    <source>
        <dbReference type="PROSITE" id="PS50887"/>
    </source>
</evidence>
<dbReference type="InterPro" id="IPR001633">
    <property type="entry name" value="EAL_dom"/>
</dbReference>
<keyword evidence="4 6" id="KW-1133">Transmembrane helix</keyword>
<dbReference type="NCBIfam" id="TIGR00254">
    <property type="entry name" value="GGDEF"/>
    <property type="match status" value="1"/>
</dbReference>
<dbReference type="InterPro" id="IPR035919">
    <property type="entry name" value="EAL_sf"/>
</dbReference>
<keyword evidence="5 6" id="KW-0472">Membrane</keyword>
<dbReference type="Gene3D" id="3.30.70.270">
    <property type="match status" value="1"/>
</dbReference>
<sequence length="825" mass="93856">MTNDSELWLLRSIKILPVTLTMTVMLAITLIFVGEEQRKIDALLDGFRQDFIESQREQSKRQLQNIHQHLLFETSQAVDVLKADIRERIYEAHGIASGLYRSFPNYAEEELQSLISEALRDVRFNEGRGYFFIFSMEGTSVMHGLLPHIEGTSKIDAKDSKGTLILKEHIDLIRQSVNGEAFYQWWYKKPGQGDVEFEKIGFGKEFKPFDWFIGTGEYVSDVEDEIKLRLLEWLTALRFGEDNYVFVMDMKGVTLAHKDPDRIGDPEPELLETIRTTLNGNLSGFVEYQSPYTPEGIFNSNKVSYVQVLPEWGWIIGTGFFTEHVERVLSPQVVKLKQAHSEDLLRVILILVGLMSLLVTLSFWASKLVKRRFDDYQQRIEEDIKQLEISSMQLERLAHIDSLTGIPNRSRLDAQLDSCIEKCKTDKSKYAVLFVDLDDFKRINDKYGHHAGDELLKAVSATFSKLKRDDEILVRFGGDEFVFGFPIVEVEEANLRAERIQEAIAVPILFHGIQLSTSCSIGIAIFPEHGANSSELLSHSDVALYTSKEKTKGQIQLFTKGISDILEYQFALEEQLSFALAREEISVHYQPKINAASGEIIGVEALCRWHSSEFGYVSPDQFIDVAEKTGLIIEIGDFVMKQACKDIALFNRLNQSQVGVAINISPLQLLHKDFELKAKGILNSNELNNHLVIFEITENVVIEDTDRVKDILTNLSAEGFGVSLDDFGTGYCSLRYVNELPISEIKIDRQFIRDINDDNYLDSLANTIIAMGHSNQLNVVAEGVETKRQAELLNQMGCQVLQGYYFDKPLTINQLCDKYAQRERA</sequence>
<comment type="subcellular location">
    <subcellularLocation>
        <location evidence="1">Cell membrane</location>
        <topology evidence="1">Multi-pass membrane protein</topology>
    </subcellularLocation>
</comment>
<dbReference type="InterPro" id="IPR043128">
    <property type="entry name" value="Rev_trsase/Diguanyl_cyclase"/>
</dbReference>
<feature type="transmembrane region" description="Helical" evidence="6">
    <location>
        <begin position="15"/>
        <end position="33"/>
    </location>
</feature>
<dbReference type="CDD" id="cd01948">
    <property type="entry name" value="EAL"/>
    <property type="match status" value="1"/>
</dbReference>
<dbReference type="PANTHER" id="PTHR44757">
    <property type="entry name" value="DIGUANYLATE CYCLASE DGCP"/>
    <property type="match status" value="1"/>
</dbReference>
<gene>
    <name evidence="9" type="ORF">TW71_22075</name>
</gene>